<name>A0AAV7SQ08_PLEWA</name>
<dbReference type="Proteomes" id="UP001066276">
    <property type="component" value="Chromosome 4_2"/>
</dbReference>
<dbReference type="AlphaFoldDB" id="A0AAV7SQ08"/>
<comment type="caution">
    <text evidence="2">The sequence shown here is derived from an EMBL/GenBank/DDBJ whole genome shotgun (WGS) entry which is preliminary data.</text>
</comment>
<evidence type="ECO:0000313" key="3">
    <source>
        <dbReference type="Proteomes" id="UP001066276"/>
    </source>
</evidence>
<reference evidence="2" key="1">
    <citation type="journal article" date="2022" name="bioRxiv">
        <title>Sequencing and chromosome-scale assembly of the giantPleurodeles waltlgenome.</title>
        <authorList>
            <person name="Brown T."/>
            <person name="Elewa A."/>
            <person name="Iarovenko S."/>
            <person name="Subramanian E."/>
            <person name="Araus A.J."/>
            <person name="Petzold A."/>
            <person name="Susuki M."/>
            <person name="Suzuki K.-i.T."/>
            <person name="Hayashi T."/>
            <person name="Toyoda A."/>
            <person name="Oliveira C."/>
            <person name="Osipova E."/>
            <person name="Leigh N.D."/>
            <person name="Simon A."/>
            <person name="Yun M.H."/>
        </authorList>
    </citation>
    <scope>NUCLEOTIDE SEQUENCE</scope>
    <source>
        <strain evidence="2">20211129_DDA</strain>
        <tissue evidence="2">Liver</tissue>
    </source>
</reference>
<dbReference type="EMBL" id="JANPWB010000008">
    <property type="protein sequence ID" value="KAJ1166082.1"/>
    <property type="molecule type" value="Genomic_DNA"/>
</dbReference>
<sequence>MTVCRIILNISELSQVAMRQFRDALGCRGEPRAGNTWHSSLGSWVVGVTVQAMRRDKQGQMHNRARRPKVRNMPGRGLKVSKNQPIGGVASAQCSSGQDQRKSQQEPLRRLEDQKLGSSNSKRVRLGRLFSKLAMHSSP</sequence>
<evidence type="ECO:0000313" key="2">
    <source>
        <dbReference type="EMBL" id="KAJ1166082.1"/>
    </source>
</evidence>
<feature type="region of interest" description="Disordered" evidence="1">
    <location>
        <begin position="54"/>
        <end position="123"/>
    </location>
</feature>
<feature type="compositionally biased region" description="Basic and acidic residues" evidence="1">
    <location>
        <begin position="99"/>
        <end position="115"/>
    </location>
</feature>
<gene>
    <name evidence="2" type="ORF">NDU88_006492</name>
</gene>
<proteinExistence type="predicted"/>
<organism evidence="2 3">
    <name type="scientific">Pleurodeles waltl</name>
    <name type="common">Iberian ribbed newt</name>
    <dbReference type="NCBI Taxonomy" id="8319"/>
    <lineage>
        <taxon>Eukaryota</taxon>
        <taxon>Metazoa</taxon>
        <taxon>Chordata</taxon>
        <taxon>Craniata</taxon>
        <taxon>Vertebrata</taxon>
        <taxon>Euteleostomi</taxon>
        <taxon>Amphibia</taxon>
        <taxon>Batrachia</taxon>
        <taxon>Caudata</taxon>
        <taxon>Salamandroidea</taxon>
        <taxon>Salamandridae</taxon>
        <taxon>Pleurodelinae</taxon>
        <taxon>Pleurodeles</taxon>
    </lineage>
</organism>
<protein>
    <submittedName>
        <fullName evidence="2">Uncharacterized protein</fullName>
    </submittedName>
</protein>
<evidence type="ECO:0000256" key="1">
    <source>
        <dbReference type="SAM" id="MobiDB-lite"/>
    </source>
</evidence>
<keyword evidence="3" id="KW-1185">Reference proteome</keyword>
<accession>A0AAV7SQ08</accession>